<feature type="domain" description="WSC" evidence="3">
    <location>
        <begin position="156"/>
        <end position="252"/>
    </location>
</feature>
<dbReference type="EMBL" id="JAVHJL010000007">
    <property type="protein sequence ID" value="KAK6499811.1"/>
    <property type="molecule type" value="Genomic_DNA"/>
</dbReference>
<evidence type="ECO:0000256" key="2">
    <source>
        <dbReference type="SAM" id="SignalP"/>
    </source>
</evidence>
<dbReference type="Proteomes" id="UP001370758">
    <property type="component" value="Unassembled WGS sequence"/>
</dbReference>
<dbReference type="InterPro" id="IPR051589">
    <property type="entry name" value="Sialate-O-sulfotransferase"/>
</dbReference>
<evidence type="ECO:0000313" key="5">
    <source>
        <dbReference type="Proteomes" id="UP001370758"/>
    </source>
</evidence>
<evidence type="ECO:0000259" key="3">
    <source>
        <dbReference type="PROSITE" id="PS51212"/>
    </source>
</evidence>
<dbReference type="InterPro" id="IPR002889">
    <property type="entry name" value="WSC_carb-bd"/>
</dbReference>
<proteinExistence type="predicted"/>
<comment type="caution">
    <text evidence="4">The sequence shown here is derived from an EMBL/GenBank/DDBJ whole genome shotgun (WGS) entry which is preliminary data.</text>
</comment>
<keyword evidence="1" id="KW-0677">Repeat</keyword>
<feature type="signal peptide" evidence="2">
    <location>
        <begin position="1"/>
        <end position="17"/>
    </location>
</feature>
<evidence type="ECO:0000256" key="1">
    <source>
        <dbReference type="ARBA" id="ARBA00022737"/>
    </source>
</evidence>
<dbReference type="PANTHER" id="PTHR45964:SF5">
    <property type="entry name" value="WSCD FAMILY MEMBER CG9164"/>
    <property type="match status" value="1"/>
</dbReference>
<dbReference type="PANTHER" id="PTHR45964">
    <property type="entry name" value="WSCD FAMILY MEMBER CG9164"/>
    <property type="match status" value="1"/>
</dbReference>
<feature type="chain" id="PRO_5043373307" description="WSC domain-containing protein" evidence="2">
    <location>
        <begin position="18"/>
        <end position="354"/>
    </location>
</feature>
<gene>
    <name evidence="4" type="ORF">TWF481_010169</name>
</gene>
<name>A0AAV9W022_9PEZI</name>
<protein>
    <recommendedName>
        <fullName evidence="3">WSC domain-containing protein</fullName>
    </recommendedName>
</protein>
<evidence type="ECO:0000313" key="4">
    <source>
        <dbReference type="EMBL" id="KAK6499811.1"/>
    </source>
</evidence>
<sequence length="354" mass="38200">MQLKSLLWAFAATSVFASAVVEDVEKRYDYYGAPNTVTKWATKWATKWSTKYVTRTTTCTKWSKTRTITKTKTSTKWSKTTTKWSTKTTTKTVTKPTTKTVTNTKTATKTATSTKTDTKTTTATSISTSISTSVSTSVSTTTETSTVTETPTVSPGARYIGCYKENEFNGAVLQNSTVTRSNMTPDLCSEHCLEEGYVFAGVKNGTICACSNELVPWAEMLEEGHDDCDMDCGGDDTVSCGGAEAWEITVEAATVKPAGCYDDNNSNPVFGLTYFYNEQMTQGICQDLCFKKLGNATTLAGIKGGRECYCADSFLNGPVQYALGRCDTPCADSAPGAETFCGGTGFISLFAYTT</sequence>
<dbReference type="PROSITE" id="PS51212">
    <property type="entry name" value="WSC"/>
    <property type="match status" value="2"/>
</dbReference>
<organism evidence="4 5">
    <name type="scientific">Arthrobotrys musiformis</name>
    <dbReference type="NCBI Taxonomy" id="47236"/>
    <lineage>
        <taxon>Eukaryota</taxon>
        <taxon>Fungi</taxon>
        <taxon>Dikarya</taxon>
        <taxon>Ascomycota</taxon>
        <taxon>Pezizomycotina</taxon>
        <taxon>Orbiliomycetes</taxon>
        <taxon>Orbiliales</taxon>
        <taxon>Orbiliaceae</taxon>
        <taxon>Arthrobotrys</taxon>
    </lineage>
</organism>
<dbReference type="SMART" id="SM00321">
    <property type="entry name" value="WSC"/>
    <property type="match status" value="2"/>
</dbReference>
<keyword evidence="5" id="KW-1185">Reference proteome</keyword>
<dbReference type="Pfam" id="PF01822">
    <property type="entry name" value="WSC"/>
    <property type="match status" value="2"/>
</dbReference>
<accession>A0AAV9W022</accession>
<feature type="domain" description="WSC" evidence="3">
    <location>
        <begin position="254"/>
        <end position="354"/>
    </location>
</feature>
<keyword evidence="2" id="KW-0732">Signal</keyword>
<reference evidence="4 5" key="1">
    <citation type="submission" date="2023-08" db="EMBL/GenBank/DDBJ databases">
        <authorList>
            <person name="Palmer J.M."/>
        </authorList>
    </citation>
    <scope>NUCLEOTIDE SEQUENCE [LARGE SCALE GENOMIC DNA]</scope>
    <source>
        <strain evidence="4 5">TWF481</strain>
    </source>
</reference>
<dbReference type="AlphaFoldDB" id="A0AAV9W022"/>